<evidence type="ECO:0000313" key="2">
    <source>
        <dbReference type="EMBL" id="PKK92145.1"/>
    </source>
</evidence>
<feature type="transmembrane region" description="Helical" evidence="1">
    <location>
        <begin position="382"/>
        <end position="401"/>
    </location>
</feature>
<protein>
    <submittedName>
        <fullName evidence="2">Uncharacterized protein</fullName>
    </submittedName>
</protein>
<proteinExistence type="predicted"/>
<feature type="transmembrane region" description="Helical" evidence="1">
    <location>
        <begin position="37"/>
        <end position="58"/>
    </location>
</feature>
<reference evidence="2 3" key="1">
    <citation type="journal article" date="2017" name="ISME J.">
        <title>Potential for microbial H2 and metal transformations associated with novel bacteria and archaea in deep terrestrial subsurface sediments.</title>
        <authorList>
            <person name="Hernsdorf A.W."/>
            <person name="Amano Y."/>
            <person name="Miyakawa K."/>
            <person name="Ise K."/>
            <person name="Suzuki Y."/>
            <person name="Anantharaman K."/>
            <person name="Probst A."/>
            <person name="Burstein D."/>
            <person name="Thomas B.C."/>
            <person name="Banfield J.F."/>
        </authorList>
    </citation>
    <scope>NUCLEOTIDE SEQUENCE [LARGE SCALE GENOMIC DNA]</scope>
    <source>
        <strain evidence="2">HGW-Wallbacteria-1</strain>
    </source>
</reference>
<feature type="transmembrane region" description="Helical" evidence="1">
    <location>
        <begin position="197"/>
        <end position="215"/>
    </location>
</feature>
<name>A0A2N1PUX3_9BACT</name>
<evidence type="ECO:0000313" key="3">
    <source>
        <dbReference type="Proteomes" id="UP000233256"/>
    </source>
</evidence>
<comment type="caution">
    <text evidence="2">The sequence shown here is derived from an EMBL/GenBank/DDBJ whole genome shotgun (WGS) entry which is preliminary data.</text>
</comment>
<dbReference type="EMBL" id="PGXC01000001">
    <property type="protein sequence ID" value="PKK92145.1"/>
    <property type="molecule type" value="Genomic_DNA"/>
</dbReference>
<keyword evidence="1" id="KW-0812">Transmembrane</keyword>
<dbReference type="InterPro" id="IPR031599">
    <property type="entry name" value="ABC_tran_2"/>
</dbReference>
<dbReference type="Proteomes" id="UP000233256">
    <property type="component" value="Unassembled WGS sequence"/>
</dbReference>
<feature type="transmembrane region" description="Helical" evidence="1">
    <location>
        <begin position="161"/>
        <end position="185"/>
    </location>
</feature>
<accession>A0A2N1PUX3</accession>
<sequence>MTVNSPDMKYRSRIPVALWLLIPSLRSALNRSRQAGYGWTILILGAVVLFSMALGWCTNLILTKIDTIPFIASTLKLRLLYMVFMSLFFMLSFSNLVTGLSVYFGSREVPMILSSPVSVSALGSSKLIETLIKSSWLTLLFIIPLFSAYHNHFIPRFTSYLYIAAALLLFLITITSIAVTLGILTARVFSAGHTRKFLQVIGAVTLTGLIFLVRALKPEEFMNPNRFASFASFMVTMDVPVMQNLPPRWLSDIVEASLTFQSQPWMQWLKLLSAALVAFLAAQLVFRLAYIKAWNRSQEILATDMVGDNMFNRAARIIEEGIGGDSGAIIGKELRIFTRNPAMWSQSFMILATSFVYFYNIYLLPFDASSLIYFEMPQLLSFLNIGFIGFILAAIAARFVYPAVSMEGKAWWILISSPVSNSTLYWSKFIFYSLPLIMFGLTLSFFSNRILAVAPQIATVSHANVIALALMIASLALTLGAVKPNFNEENIAGIPVSLGGLAFMILSMAVITGVLLLSAYPVIILMRYNFHFPIIPQQKLITALGFCGGWLTMVTAVLWTSTRIGINRIR</sequence>
<evidence type="ECO:0000256" key="1">
    <source>
        <dbReference type="SAM" id="Phobius"/>
    </source>
</evidence>
<feature type="transmembrane region" description="Helical" evidence="1">
    <location>
        <begin position="463"/>
        <end position="482"/>
    </location>
</feature>
<gene>
    <name evidence="2" type="ORF">CVV64_01630</name>
</gene>
<organism evidence="2 3">
    <name type="scientific">Candidatus Wallbacteria bacterium HGW-Wallbacteria-1</name>
    <dbReference type="NCBI Taxonomy" id="2013854"/>
    <lineage>
        <taxon>Bacteria</taxon>
        <taxon>Candidatus Walliibacteriota</taxon>
    </lineage>
</organism>
<feature type="transmembrane region" description="Helical" evidence="1">
    <location>
        <begin position="494"/>
        <end position="520"/>
    </location>
</feature>
<feature type="transmembrane region" description="Helical" evidence="1">
    <location>
        <begin position="342"/>
        <end position="362"/>
    </location>
</feature>
<feature type="transmembrane region" description="Helical" evidence="1">
    <location>
        <begin position="131"/>
        <end position="149"/>
    </location>
</feature>
<keyword evidence="1" id="KW-0472">Membrane</keyword>
<feature type="transmembrane region" description="Helical" evidence="1">
    <location>
        <begin position="265"/>
        <end position="286"/>
    </location>
</feature>
<dbReference type="Pfam" id="PF16949">
    <property type="entry name" value="ABC_tran_2"/>
    <property type="match status" value="1"/>
</dbReference>
<feature type="transmembrane region" description="Helical" evidence="1">
    <location>
        <begin position="540"/>
        <end position="560"/>
    </location>
</feature>
<feature type="transmembrane region" description="Helical" evidence="1">
    <location>
        <begin position="79"/>
        <end position="104"/>
    </location>
</feature>
<feature type="transmembrane region" description="Helical" evidence="1">
    <location>
        <begin position="429"/>
        <end position="451"/>
    </location>
</feature>
<keyword evidence="1" id="KW-1133">Transmembrane helix</keyword>
<dbReference type="AlphaFoldDB" id="A0A2N1PUX3"/>